<reference evidence="9" key="1">
    <citation type="journal article" date="2016" name="Nat. Biotechnol.">
        <title>Sequencing wild and cultivated cassava and related species reveals extensive interspecific hybridization and genetic diversity.</title>
        <authorList>
            <person name="Bredeson J.V."/>
            <person name="Lyons J.B."/>
            <person name="Prochnik S.E."/>
            <person name="Wu G.A."/>
            <person name="Ha C.M."/>
            <person name="Edsinger-Gonzales E."/>
            <person name="Grimwood J."/>
            <person name="Schmutz J."/>
            <person name="Rabbi I.Y."/>
            <person name="Egesi C."/>
            <person name="Nauluvula P."/>
            <person name="Lebot V."/>
            <person name="Ndunguru J."/>
            <person name="Mkamilo G."/>
            <person name="Bart R.S."/>
            <person name="Setter T.L."/>
            <person name="Gleadow R.M."/>
            <person name="Kulakow P."/>
            <person name="Ferguson M.E."/>
            <person name="Rounsley S."/>
            <person name="Rokhsar D.S."/>
        </authorList>
    </citation>
    <scope>NUCLEOTIDE SEQUENCE [LARGE SCALE GENOMIC DNA]</scope>
    <source>
        <strain evidence="9">cv. AM560-2</strain>
    </source>
</reference>
<dbReference type="GO" id="GO:0005737">
    <property type="term" value="C:cytoplasm"/>
    <property type="evidence" value="ECO:0000318"/>
    <property type="project" value="GO_Central"/>
</dbReference>
<dbReference type="GO" id="GO:0007005">
    <property type="term" value="P:mitochondrion organization"/>
    <property type="evidence" value="ECO:0007669"/>
    <property type="project" value="InterPro"/>
</dbReference>
<dbReference type="OMA" id="RMAAYGC"/>
<dbReference type="OrthoDB" id="271881at2759"/>
<keyword evidence="9" id="KW-1185">Reference proteome</keyword>
<dbReference type="Gene3D" id="3.40.50.1440">
    <property type="entry name" value="Tubulin/FtsZ, GTPase domain"/>
    <property type="match status" value="1"/>
</dbReference>
<name>A0A2C9UA69_MANES</name>
<dbReference type="AlphaFoldDB" id="A0A2C9UA69"/>
<dbReference type="InterPro" id="IPR036525">
    <property type="entry name" value="Tubulin/FtsZ_GTPase_sf"/>
</dbReference>
<dbReference type="Pfam" id="PF14881">
    <property type="entry name" value="Tubulin_3"/>
    <property type="match status" value="1"/>
</dbReference>
<keyword evidence="5" id="KW-0963">Cytoplasm</keyword>
<dbReference type="EMBL" id="CM004402">
    <property type="protein sequence ID" value="OAY26968.1"/>
    <property type="molecule type" value="Genomic_DNA"/>
</dbReference>
<comment type="similarity">
    <text evidence="3">Belongs to the misato family.</text>
</comment>
<dbReference type="CDD" id="cd06060">
    <property type="entry name" value="misato"/>
    <property type="match status" value="1"/>
</dbReference>
<dbReference type="STRING" id="3983.A0A2C9UA69"/>
<dbReference type="InterPro" id="IPR013838">
    <property type="entry name" value="Beta-tubulin_BS"/>
</dbReference>
<evidence type="ECO:0000313" key="9">
    <source>
        <dbReference type="Proteomes" id="UP000091857"/>
    </source>
</evidence>
<evidence type="ECO:0000256" key="1">
    <source>
        <dbReference type="ARBA" id="ARBA00004173"/>
    </source>
</evidence>
<dbReference type="Gramene" id="Manes.16G089500.1.v8.1">
    <property type="protein sequence ID" value="Manes.16G089500.1.v8.1.CDS"/>
    <property type="gene ID" value="Manes.16G089500.v8.1"/>
</dbReference>
<comment type="subcellular location">
    <subcellularLocation>
        <location evidence="2">Cytoplasm</location>
        <location evidence="2">Cytoskeleton</location>
    </subcellularLocation>
    <subcellularLocation>
        <location evidence="1">Mitochondrion</location>
    </subcellularLocation>
</comment>
<dbReference type="Proteomes" id="UP000091857">
    <property type="component" value="Chromosome 16"/>
</dbReference>
<accession>A0A2C9UA69</accession>
<evidence type="ECO:0008006" key="10">
    <source>
        <dbReference type="Google" id="ProtNLM"/>
    </source>
</evidence>
<dbReference type="InterPro" id="IPR029209">
    <property type="entry name" value="DML1/Misato_tubulin"/>
</dbReference>
<dbReference type="PROSITE" id="PS00228">
    <property type="entry name" value="TUBULIN_B_AUTOREG"/>
    <property type="match status" value="1"/>
</dbReference>
<evidence type="ECO:0000256" key="2">
    <source>
        <dbReference type="ARBA" id="ARBA00004245"/>
    </source>
</evidence>
<proteinExistence type="inferred from homology"/>
<feature type="domain" description="Misato Segment II tubulin-like" evidence="6">
    <location>
        <begin position="2"/>
        <end position="123"/>
    </location>
</feature>
<dbReference type="InterPro" id="IPR049942">
    <property type="entry name" value="DML1/Misato"/>
</dbReference>
<keyword evidence="5" id="KW-0206">Cytoskeleton</keyword>
<dbReference type="InterPro" id="IPR019605">
    <property type="entry name" value="Misato_II_tubulin-like"/>
</dbReference>
<evidence type="ECO:0000313" key="8">
    <source>
        <dbReference type="EMBL" id="OAY26968.1"/>
    </source>
</evidence>
<gene>
    <name evidence="8" type="ORF">MANES_16G089500v8</name>
</gene>
<dbReference type="PANTHER" id="PTHR13391:SF0">
    <property type="entry name" value="PROTEIN MISATO HOMOLOG 1"/>
    <property type="match status" value="1"/>
</dbReference>
<comment type="caution">
    <text evidence="8">The sequence shown here is derived from an EMBL/GenBank/DDBJ whole genome shotgun (WGS) entry which is preliminary data.</text>
</comment>
<dbReference type="GO" id="GO:0005856">
    <property type="term" value="C:cytoskeleton"/>
    <property type="evidence" value="ECO:0007669"/>
    <property type="project" value="UniProtKB-SubCell"/>
</dbReference>
<protein>
    <recommendedName>
        <fullName evidence="10">DML1/Misato tubulin domain-containing protein</fullName>
    </recommendedName>
</protein>
<feature type="domain" description="DML1/Misato tubulin" evidence="7">
    <location>
        <begin position="154"/>
        <end position="336"/>
    </location>
</feature>
<organism evidence="8 9">
    <name type="scientific">Manihot esculenta</name>
    <name type="common">Cassava</name>
    <name type="synonym">Jatropha manihot</name>
    <dbReference type="NCBI Taxonomy" id="3983"/>
    <lineage>
        <taxon>Eukaryota</taxon>
        <taxon>Viridiplantae</taxon>
        <taxon>Streptophyta</taxon>
        <taxon>Embryophyta</taxon>
        <taxon>Tracheophyta</taxon>
        <taxon>Spermatophyta</taxon>
        <taxon>Magnoliopsida</taxon>
        <taxon>eudicotyledons</taxon>
        <taxon>Gunneridae</taxon>
        <taxon>Pentapetalae</taxon>
        <taxon>rosids</taxon>
        <taxon>fabids</taxon>
        <taxon>Malpighiales</taxon>
        <taxon>Euphorbiaceae</taxon>
        <taxon>Crotonoideae</taxon>
        <taxon>Manihoteae</taxon>
        <taxon>Manihot</taxon>
    </lineage>
</organism>
<keyword evidence="4" id="KW-0496">Mitochondrion</keyword>
<dbReference type="GO" id="GO:0005739">
    <property type="term" value="C:mitochondrion"/>
    <property type="evidence" value="ECO:0007669"/>
    <property type="project" value="UniProtKB-SubCell"/>
</dbReference>
<dbReference type="Pfam" id="PF10644">
    <property type="entry name" value="Misat_Tub_SegII"/>
    <property type="match status" value="1"/>
</dbReference>
<evidence type="ECO:0000256" key="3">
    <source>
        <dbReference type="ARBA" id="ARBA00008507"/>
    </source>
</evidence>
<evidence type="ECO:0000256" key="4">
    <source>
        <dbReference type="ARBA" id="ARBA00023128"/>
    </source>
</evidence>
<evidence type="ECO:0000259" key="6">
    <source>
        <dbReference type="Pfam" id="PF10644"/>
    </source>
</evidence>
<sequence>MREIVTVQVGGFANFIGSHFWNFQDELLGLGADHGSDTVFRNHHQFLNMDVLYRNGETQQGVLTYTPRLVSINSQGSLGSMSSHGTLYNEGSSTPLEVTTWTGSISTCASEPHKKNLFLQSLYEEGLEDLKLASSNERDTERGIQDKDIVESLESSVQFWTDFSKVHYHPQSLYELCGLWMDTEEFDNYGAGREIYSGGLRGEEISERLRFFVEECDRIQGFQFIVDDSGGFSALASDLLESIADEYTNTPILLYCVRAPSSHMNPISRKQAIARNIHDAISFSKLSSFCELIVPIGLPSLSRSKASTYLCVEDKKPYHSSAVYAAALHSISLPFRMEPLGPTADSCYVSGAVDVYELVQMLTGHDRRNMVTILDAAMPVPPLSGKQFEQSLLRNLQPLTPETADREDLQAVESMIVHGALGSEGSQPSVSEVTDTVNGAYEHSSTRPKFCHLSVALCPLPIPLPFPSIFGNLVGQRGELLSSPIPGSSSRGSLDVHSIPMAARLRSSNAILPFLENRLLNLRRYGIDRGAPATELLRSWGFARDELEDMEETLCKMVATLDDRYQLSSDSD</sequence>
<dbReference type="PANTHER" id="PTHR13391">
    <property type="entry name" value="MITOCHONDRIAL DISTRIBUTION REGULATOR MISATO"/>
    <property type="match status" value="1"/>
</dbReference>
<evidence type="ECO:0000256" key="5">
    <source>
        <dbReference type="ARBA" id="ARBA00023212"/>
    </source>
</evidence>
<dbReference type="SUPFAM" id="SSF52490">
    <property type="entry name" value="Tubulin nucleotide-binding domain-like"/>
    <property type="match status" value="1"/>
</dbReference>
<evidence type="ECO:0000259" key="7">
    <source>
        <dbReference type="Pfam" id="PF14881"/>
    </source>
</evidence>